<keyword evidence="3" id="KW-1185">Reference proteome</keyword>
<comment type="caution">
    <text evidence="2">The sequence shown here is derived from an EMBL/GenBank/DDBJ whole genome shotgun (WGS) entry which is preliminary data.</text>
</comment>
<dbReference type="AlphaFoldDB" id="A0A423SY52"/>
<dbReference type="Proteomes" id="UP000283509">
    <property type="component" value="Unassembled WGS sequence"/>
</dbReference>
<name>A0A423SY52_PENVA</name>
<reference evidence="2 3" key="2">
    <citation type="submission" date="2019-01" db="EMBL/GenBank/DDBJ databases">
        <title>The decoding of complex shrimp genome reveals the adaptation for benthos swimmer, frequently molting mechanism and breeding impact on genome.</title>
        <authorList>
            <person name="Sun Y."/>
            <person name="Gao Y."/>
            <person name="Yu Y."/>
        </authorList>
    </citation>
    <scope>NUCLEOTIDE SEQUENCE [LARGE SCALE GENOMIC DNA]</scope>
    <source>
        <tissue evidence="2">Muscle</tissue>
    </source>
</reference>
<gene>
    <name evidence="2" type="ORF">C7M84_012717</name>
</gene>
<sequence>MHAHSESRQMMGRKRRRECPEIGQALHQQRSQTLTNRRQGPTDRPSAPSRRGGAASEPRSPESGRQRLSAPPLPNPAKDNPAKKRPDGGGGGLLSVLSARTCLRPSSPGEGHSARDRESSKGPSCLTTRGRGSVVVTTAPRRVTKPAVVRLSLRRRRERRGLRTAPREEFGRASSGPPPPSPPSSRLHSVTFPPPPPPSAPSDGGAAGALLGNLFPAVSAMPKGAASSPPSAQSVEAAGPGLSFALPQSILLFFDSLFFSLWVSLPNSVFISPCIFCPFLFSLYSRFVLFPYPSPLSGLYYLCALLRLSISGAATRNNTHILPRNRARHLPAGAVMFIVREFGRPSEWLSDPDNNTMKSLSIALEERECNSASVSFAKHDN</sequence>
<feature type="compositionally biased region" description="Polar residues" evidence="1">
    <location>
        <begin position="26"/>
        <end position="39"/>
    </location>
</feature>
<dbReference type="EMBL" id="QCYY01002602">
    <property type="protein sequence ID" value="ROT69112.1"/>
    <property type="molecule type" value="Genomic_DNA"/>
</dbReference>
<protein>
    <submittedName>
        <fullName evidence="2">Uncharacterized protein</fullName>
    </submittedName>
</protein>
<accession>A0A423SY52</accession>
<feature type="region of interest" description="Disordered" evidence="1">
    <location>
        <begin position="1"/>
        <end position="205"/>
    </location>
</feature>
<evidence type="ECO:0000313" key="3">
    <source>
        <dbReference type="Proteomes" id="UP000283509"/>
    </source>
</evidence>
<organism evidence="2 3">
    <name type="scientific">Penaeus vannamei</name>
    <name type="common">Whiteleg shrimp</name>
    <name type="synonym">Litopenaeus vannamei</name>
    <dbReference type="NCBI Taxonomy" id="6689"/>
    <lineage>
        <taxon>Eukaryota</taxon>
        <taxon>Metazoa</taxon>
        <taxon>Ecdysozoa</taxon>
        <taxon>Arthropoda</taxon>
        <taxon>Crustacea</taxon>
        <taxon>Multicrustacea</taxon>
        <taxon>Malacostraca</taxon>
        <taxon>Eumalacostraca</taxon>
        <taxon>Eucarida</taxon>
        <taxon>Decapoda</taxon>
        <taxon>Dendrobranchiata</taxon>
        <taxon>Penaeoidea</taxon>
        <taxon>Penaeidae</taxon>
        <taxon>Penaeus</taxon>
    </lineage>
</organism>
<feature type="compositionally biased region" description="Basic residues" evidence="1">
    <location>
        <begin position="152"/>
        <end position="162"/>
    </location>
</feature>
<proteinExistence type="predicted"/>
<reference evidence="2 3" key="1">
    <citation type="submission" date="2018-04" db="EMBL/GenBank/DDBJ databases">
        <authorList>
            <person name="Zhang X."/>
            <person name="Yuan J."/>
            <person name="Li F."/>
            <person name="Xiang J."/>
        </authorList>
    </citation>
    <scope>NUCLEOTIDE SEQUENCE [LARGE SCALE GENOMIC DNA]</scope>
    <source>
        <tissue evidence="2">Muscle</tissue>
    </source>
</reference>
<feature type="compositionally biased region" description="Low complexity" evidence="1">
    <location>
        <begin position="127"/>
        <end position="138"/>
    </location>
</feature>
<evidence type="ECO:0000313" key="2">
    <source>
        <dbReference type="EMBL" id="ROT69112.1"/>
    </source>
</evidence>
<evidence type="ECO:0000256" key="1">
    <source>
        <dbReference type="SAM" id="MobiDB-lite"/>
    </source>
</evidence>